<dbReference type="Pfam" id="PF07494">
    <property type="entry name" value="Reg_prop"/>
    <property type="match status" value="1"/>
</dbReference>
<dbReference type="Gene3D" id="3.30.565.10">
    <property type="entry name" value="Histidine kinase-like ATPase, C-terminal domain"/>
    <property type="match status" value="1"/>
</dbReference>
<keyword evidence="1" id="KW-1133">Transmembrane helix</keyword>
<organism evidence="4 5">
    <name type="scientific">Aureispira anguillae</name>
    <dbReference type="NCBI Taxonomy" id="2864201"/>
    <lineage>
        <taxon>Bacteria</taxon>
        <taxon>Pseudomonadati</taxon>
        <taxon>Bacteroidota</taxon>
        <taxon>Saprospiria</taxon>
        <taxon>Saprospirales</taxon>
        <taxon>Saprospiraceae</taxon>
        <taxon>Aureispira</taxon>
    </lineage>
</organism>
<dbReference type="KEGG" id="aup:AsAng_0017260"/>
<dbReference type="GO" id="GO:0000155">
    <property type="term" value="F:phosphorelay sensor kinase activity"/>
    <property type="evidence" value="ECO:0007669"/>
    <property type="project" value="InterPro"/>
</dbReference>
<dbReference type="Gene3D" id="2.130.10.10">
    <property type="entry name" value="YVTN repeat-like/Quinoprotein amine dehydrogenase"/>
    <property type="match status" value="3"/>
</dbReference>
<keyword evidence="1" id="KW-0472">Membrane</keyword>
<evidence type="ECO:0000313" key="4">
    <source>
        <dbReference type="EMBL" id="BDS11016.1"/>
    </source>
</evidence>
<dbReference type="EMBL" id="AP026867">
    <property type="protein sequence ID" value="BDS11016.1"/>
    <property type="molecule type" value="Genomic_DNA"/>
</dbReference>
<feature type="transmembrane region" description="Helical" evidence="1">
    <location>
        <begin position="767"/>
        <end position="785"/>
    </location>
</feature>
<sequence>MKKKISILSWIIACCSIVSWGQGEVLQSINYTVKDGLPSNEVYWMMQAKNGLVWIGCDAGLVNFDGVNFKTYTAPNTRNKAISGIYEDSLGRLWCHNFGGQIYYLEQDSLHLLEAWENYSENEGLGRMRLEGNWLNLQNFSSNWSYNIKTAEIRKKKGAGILLKDGSSIVFNERTGFLKEQDGRSTKLSCPACFYLDVYSNKGARKRFKRGEFLVASSLKLYYIHDYLRKEWKNLNGNISQEDQKIPFVFSLEQDSLQAIYFPPILERYKTNLIVNKVKVLYDSVLALCTSEGFFLWNIKSDQVQHFFKDEILSDCFLDQEENLWVSSLEKGLFFVPVLSLMVHDLGAKSKRIYHIEKDKRNHILLGYDDGSIEYWDIKAQKKLFEKTFPIRKRIQHITYNELKDEFWIATMNKTYVFYPTQQKMVKTHIGGAIKELRFDVYGNILLALGHGATINTPNSKKRIVLPNSWEQSNYWEGYQRQLRLNEKGYLILCGEEQRSYSILAQAYPQYTIWVGAMENLKYYTAGKEYDFKTASNQSIIAKCLELVNDSTLAVGSLKKGLYLIQNKKIIKQLTLEDGLPSNEIQQIKVRDGVLWAITASGIATYNWSADSLSIWDKNKGLFSRNILDLLFLENEVYLTNGENLMSIPIDFESKKERPIIDITQITINDSIYALNSLNALSYSENNIKIKFRGIAYKSQKRFQYKYRLNDIEKEWNYVSSANNIVSYPNLSAGNYTFEVVAVTPSGVQSKPAKIGFKIEKPFYETWWFLLGLLILFIVFVGWQYRWQIKKIQQKNEEKLQRSRLERDIRISELKALKSQLNPHFIFNALNSIQDYIIQNERELASDYLGMFADLMRTYLQHSQEGTLSLREEIDALRLYLELEAVRLEDNFSYDIIIGEQIDRDQIIIPTMLIQPYVENAIKHGLFRKKGNKHVAIEFKLHSPMALLATIRDNGIGRKAAQNYGQPQNHKSFATSANNSRLELLNYEQSTTIEAKIIDLVENGESVGTEVHVIIPIEKEF</sequence>
<dbReference type="Proteomes" id="UP001060919">
    <property type="component" value="Chromosome"/>
</dbReference>
<feature type="domain" description="Two component regulator three Y" evidence="3">
    <location>
        <begin position="697"/>
        <end position="759"/>
    </location>
</feature>
<keyword evidence="1" id="KW-0812">Transmembrane</keyword>
<dbReference type="Gene3D" id="2.60.40.10">
    <property type="entry name" value="Immunoglobulins"/>
    <property type="match status" value="1"/>
</dbReference>
<dbReference type="InterPro" id="IPR015943">
    <property type="entry name" value="WD40/YVTN_repeat-like_dom_sf"/>
</dbReference>
<dbReference type="SUPFAM" id="SSF55874">
    <property type="entry name" value="ATPase domain of HSP90 chaperone/DNA topoisomerase II/histidine kinase"/>
    <property type="match status" value="1"/>
</dbReference>
<dbReference type="Pfam" id="PF07495">
    <property type="entry name" value="Y_Y_Y"/>
    <property type="match status" value="1"/>
</dbReference>
<dbReference type="InterPro" id="IPR013783">
    <property type="entry name" value="Ig-like_fold"/>
</dbReference>
<dbReference type="PANTHER" id="PTHR34220:SF7">
    <property type="entry name" value="SENSOR HISTIDINE KINASE YPDA"/>
    <property type="match status" value="1"/>
</dbReference>
<name>A0A916DR09_9BACT</name>
<dbReference type="InterPro" id="IPR011110">
    <property type="entry name" value="Reg_prop"/>
</dbReference>
<evidence type="ECO:0000313" key="5">
    <source>
        <dbReference type="Proteomes" id="UP001060919"/>
    </source>
</evidence>
<gene>
    <name evidence="4" type="ORF">AsAng_0017260</name>
</gene>
<protein>
    <submittedName>
        <fullName evidence="4">Histidine kinase</fullName>
    </submittedName>
</protein>
<dbReference type="GO" id="GO:0016020">
    <property type="term" value="C:membrane"/>
    <property type="evidence" value="ECO:0007669"/>
    <property type="project" value="InterPro"/>
</dbReference>
<dbReference type="AlphaFoldDB" id="A0A916DR09"/>
<dbReference type="InterPro" id="IPR050640">
    <property type="entry name" value="Bact_2-comp_sensor_kinase"/>
</dbReference>
<dbReference type="InterPro" id="IPR036322">
    <property type="entry name" value="WD40_repeat_dom_sf"/>
</dbReference>
<dbReference type="InterPro" id="IPR011123">
    <property type="entry name" value="Y_Y_Y"/>
</dbReference>
<evidence type="ECO:0000259" key="3">
    <source>
        <dbReference type="Pfam" id="PF07495"/>
    </source>
</evidence>
<dbReference type="PANTHER" id="PTHR34220">
    <property type="entry name" value="SENSOR HISTIDINE KINASE YPDA"/>
    <property type="match status" value="1"/>
</dbReference>
<feature type="domain" description="Signal transduction histidine kinase internal region" evidence="2">
    <location>
        <begin position="812"/>
        <end position="892"/>
    </location>
</feature>
<evidence type="ECO:0000259" key="2">
    <source>
        <dbReference type="Pfam" id="PF06580"/>
    </source>
</evidence>
<keyword evidence="5" id="KW-1185">Reference proteome</keyword>
<accession>A0A916DR09</accession>
<reference evidence="4" key="1">
    <citation type="submission" date="2022-09" db="EMBL/GenBank/DDBJ databases">
        <title>Aureispira anguillicida sp. nov., isolated from Leptocephalus of Japanese eel Anguilla japonica.</title>
        <authorList>
            <person name="Yuasa K."/>
            <person name="Mekata T."/>
            <person name="Ikunari K."/>
        </authorList>
    </citation>
    <scope>NUCLEOTIDE SEQUENCE</scope>
    <source>
        <strain evidence="4">EL160426</strain>
    </source>
</reference>
<keyword evidence="4" id="KW-0418">Kinase</keyword>
<dbReference type="InterPro" id="IPR036890">
    <property type="entry name" value="HATPase_C_sf"/>
</dbReference>
<dbReference type="RefSeq" id="WP_264792227.1">
    <property type="nucleotide sequence ID" value="NZ_AP026867.1"/>
</dbReference>
<dbReference type="Pfam" id="PF06580">
    <property type="entry name" value="His_kinase"/>
    <property type="match status" value="1"/>
</dbReference>
<dbReference type="SUPFAM" id="SSF50978">
    <property type="entry name" value="WD40 repeat-like"/>
    <property type="match status" value="1"/>
</dbReference>
<keyword evidence="4" id="KW-0808">Transferase</keyword>
<evidence type="ECO:0000256" key="1">
    <source>
        <dbReference type="SAM" id="Phobius"/>
    </source>
</evidence>
<dbReference type="InterPro" id="IPR010559">
    <property type="entry name" value="Sig_transdc_His_kin_internal"/>
</dbReference>
<proteinExistence type="predicted"/>